<accession>A0A8J5Y678</accession>
<dbReference type="OrthoDB" id="1729146at2759"/>
<proteinExistence type="predicted"/>
<evidence type="ECO:0000313" key="2">
    <source>
        <dbReference type="Proteomes" id="UP000701853"/>
    </source>
</evidence>
<sequence length="331" mass="38997">MLRDAFNMHSHGLQSFPPEVIASDDYDIGGNVFTETGRTAPDQEPNGETAKFYKLLNEMNEELYRGSKISKLSFCIRLFHLKCLGGWIRNSFTLRLEFLRDMFPFAKIPHSCKDMKKLIKDLGLSKYHWINRNAEDMNEVLRYFLLIPRLQRLFMSSKIAESMKWHHDERTGDGLLRHPTDSLAWKLFDSLENDIDIYMQPLIEELKQLWAGVETYDVLRKENFYLRVALLWTINDSSAYVNLSGWSTKGHYTCPCCATQTCSKWLYNGKFSYMGHRRWLVRNHRFRFQRTLFDGTEELKKAYEQTIGSKILFMLKDINFSYGKMNQPPNT</sequence>
<dbReference type="PANTHER" id="PTHR10775:SF173">
    <property type="match status" value="1"/>
</dbReference>
<dbReference type="Proteomes" id="UP000701853">
    <property type="component" value="Chromosome 13"/>
</dbReference>
<dbReference type="InterPro" id="IPR004242">
    <property type="entry name" value="Transposase_21"/>
</dbReference>
<gene>
    <name evidence="1" type="ORF">CXB51_034607</name>
</gene>
<organism evidence="1 2">
    <name type="scientific">Gossypium anomalum</name>
    <dbReference type="NCBI Taxonomy" id="47600"/>
    <lineage>
        <taxon>Eukaryota</taxon>
        <taxon>Viridiplantae</taxon>
        <taxon>Streptophyta</taxon>
        <taxon>Embryophyta</taxon>
        <taxon>Tracheophyta</taxon>
        <taxon>Spermatophyta</taxon>
        <taxon>Magnoliopsida</taxon>
        <taxon>eudicotyledons</taxon>
        <taxon>Gunneridae</taxon>
        <taxon>Pentapetalae</taxon>
        <taxon>rosids</taxon>
        <taxon>malvids</taxon>
        <taxon>Malvales</taxon>
        <taxon>Malvaceae</taxon>
        <taxon>Malvoideae</taxon>
        <taxon>Gossypium</taxon>
    </lineage>
</organism>
<dbReference type="AlphaFoldDB" id="A0A8J5Y678"/>
<comment type="caution">
    <text evidence="1">The sequence shown here is derived from an EMBL/GenBank/DDBJ whole genome shotgun (WGS) entry which is preliminary data.</text>
</comment>
<name>A0A8J5Y678_9ROSI</name>
<dbReference type="EMBL" id="JAHUZN010000013">
    <property type="protein sequence ID" value="KAG8472675.1"/>
    <property type="molecule type" value="Genomic_DNA"/>
</dbReference>
<dbReference type="PANTHER" id="PTHR10775">
    <property type="entry name" value="OS08G0208400 PROTEIN"/>
    <property type="match status" value="1"/>
</dbReference>
<evidence type="ECO:0000313" key="1">
    <source>
        <dbReference type="EMBL" id="KAG8472675.1"/>
    </source>
</evidence>
<keyword evidence="2" id="KW-1185">Reference proteome</keyword>
<dbReference type="Pfam" id="PF02992">
    <property type="entry name" value="Transposase_21"/>
    <property type="match status" value="1"/>
</dbReference>
<protein>
    <submittedName>
        <fullName evidence="1">Uncharacterized protein</fullName>
    </submittedName>
</protein>
<reference evidence="1 2" key="1">
    <citation type="journal article" date="2021" name="bioRxiv">
        <title>The Gossypium anomalum genome as a resource for cotton improvement and evolutionary analysis of hybrid incompatibility.</title>
        <authorList>
            <person name="Grover C.E."/>
            <person name="Yuan D."/>
            <person name="Arick M.A."/>
            <person name="Miller E.R."/>
            <person name="Hu G."/>
            <person name="Peterson D.G."/>
            <person name="Wendel J.F."/>
            <person name="Udall J.A."/>
        </authorList>
    </citation>
    <scope>NUCLEOTIDE SEQUENCE [LARGE SCALE GENOMIC DNA]</scope>
    <source>
        <strain evidence="1">JFW-Udall</strain>
        <tissue evidence="1">Leaf</tissue>
    </source>
</reference>